<organism evidence="6 7">
    <name type="scientific">Flexivirga alba</name>
    <dbReference type="NCBI Taxonomy" id="702742"/>
    <lineage>
        <taxon>Bacteria</taxon>
        <taxon>Bacillati</taxon>
        <taxon>Actinomycetota</taxon>
        <taxon>Actinomycetes</taxon>
        <taxon>Micrococcales</taxon>
        <taxon>Dermacoccaceae</taxon>
        <taxon>Flexivirga</taxon>
    </lineage>
</organism>
<dbReference type="SUPFAM" id="SSF46785">
    <property type="entry name" value="Winged helix' DNA-binding domain"/>
    <property type="match status" value="1"/>
</dbReference>
<evidence type="ECO:0000256" key="3">
    <source>
        <dbReference type="ARBA" id="ARBA00023125"/>
    </source>
</evidence>
<dbReference type="PROSITE" id="PS50987">
    <property type="entry name" value="HTH_ARSR_2"/>
    <property type="match status" value="1"/>
</dbReference>
<dbReference type="EMBL" id="JBHSWH010000001">
    <property type="protein sequence ID" value="MFC6705305.1"/>
    <property type="molecule type" value="Genomic_DNA"/>
</dbReference>
<feature type="domain" description="HTH arsR-type" evidence="5">
    <location>
        <begin position="1"/>
        <end position="91"/>
    </location>
</feature>
<dbReference type="InterPro" id="IPR036390">
    <property type="entry name" value="WH_DNA-bd_sf"/>
</dbReference>
<gene>
    <name evidence="6" type="ORF">ACFQDH_08495</name>
</gene>
<dbReference type="RefSeq" id="WP_382400320.1">
    <property type="nucleotide sequence ID" value="NZ_JBHSWH010000001.1"/>
</dbReference>
<keyword evidence="7" id="KW-1185">Reference proteome</keyword>
<dbReference type="InterPro" id="IPR036388">
    <property type="entry name" value="WH-like_DNA-bd_sf"/>
</dbReference>
<dbReference type="Pfam" id="PF08327">
    <property type="entry name" value="AHSA1"/>
    <property type="match status" value="1"/>
</dbReference>
<sequence>MSLDIQQALGAIGEPTRFRIMELLGERAMTVGEVADALGALQPQTTKHLQALAAAGVIEVHKLGRRRVANLNRDTFGELAGYLDGLARRNPDDAALESYERAIAVEAAADAGTAAVRTLHFERSFASSPDKVWRAWTDPERAATWWAPRHFAVQAFEIAPHVGAPIRLVLREGRSDTYRSAGQVTAVDPGRRLVFSLAPLDAEGQPLFTAVHTVTIDGAGPTLLRLTIEVSDVHREAASAVAGLDIGWSQLLDALQEALADDS</sequence>
<dbReference type="Pfam" id="PF12840">
    <property type="entry name" value="HTH_20"/>
    <property type="match status" value="1"/>
</dbReference>
<dbReference type="Gene3D" id="3.30.530.20">
    <property type="match status" value="1"/>
</dbReference>
<evidence type="ECO:0000256" key="1">
    <source>
        <dbReference type="ARBA" id="ARBA00006817"/>
    </source>
</evidence>
<evidence type="ECO:0000256" key="2">
    <source>
        <dbReference type="ARBA" id="ARBA00023015"/>
    </source>
</evidence>
<keyword evidence="4" id="KW-0804">Transcription</keyword>
<dbReference type="CDD" id="cd00090">
    <property type="entry name" value="HTH_ARSR"/>
    <property type="match status" value="1"/>
</dbReference>
<dbReference type="Gene3D" id="1.10.10.10">
    <property type="entry name" value="Winged helix-like DNA-binding domain superfamily/Winged helix DNA-binding domain"/>
    <property type="match status" value="1"/>
</dbReference>
<dbReference type="SUPFAM" id="SSF55961">
    <property type="entry name" value="Bet v1-like"/>
    <property type="match status" value="1"/>
</dbReference>
<dbReference type="SMART" id="SM00418">
    <property type="entry name" value="HTH_ARSR"/>
    <property type="match status" value="1"/>
</dbReference>
<protein>
    <submittedName>
        <fullName evidence="6">SRPBCC domain-containing protein</fullName>
    </submittedName>
</protein>
<comment type="caution">
    <text evidence="6">The sequence shown here is derived from an EMBL/GenBank/DDBJ whole genome shotgun (WGS) entry which is preliminary data.</text>
</comment>
<reference evidence="7" key="1">
    <citation type="journal article" date="2019" name="Int. J. Syst. Evol. Microbiol.">
        <title>The Global Catalogue of Microorganisms (GCM) 10K type strain sequencing project: providing services to taxonomists for standard genome sequencing and annotation.</title>
        <authorList>
            <consortium name="The Broad Institute Genomics Platform"/>
            <consortium name="The Broad Institute Genome Sequencing Center for Infectious Disease"/>
            <person name="Wu L."/>
            <person name="Ma J."/>
        </authorList>
    </citation>
    <scope>NUCLEOTIDE SEQUENCE [LARGE SCALE GENOMIC DNA]</scope>
    <source>
        <strain evidence="7">CCUG 58127</strain>
    </source>
</reference>
<proteinExistence type="inferred from homology"/>
<keyword evidence="3" id="KW-0238">DNA-binding</keyword>
<dbReference type="CDD" id="cd07814">
    <property type="entry name" value="SRPBCC_CalC_Aha1-like"/>
    <property type="match status" value="1"/>
</dbReference>
<accession>A0ABW2AES9</accession>
<comment type="similarity">
    <text evidence="1">Belongs to the AHA1 family.</text>
</comment>
<dbReference type="Proteomes" id="UP001596298">
    <property type="component" value="Unassembled WGS sequence"/>
</dbReference>
<evidence type="ECO:0000313" key="6">
    <source>
        <dbReference type="EMBL" id="MFC6705305.1"/>
    </source>
</evidence>
<dbReference type="PANTHER" id="PTHR33154">
    <property type="entry name" value="TRANSCRIPTIONAL REGULATOR, ARSR FAMILY"/>
    <property type="match status" value="1"/>
</dbReference>
<evidence type="ECO:0000259" key="5">
    <source>
        <dbReference type="PROSITE" id="PS50987"/>
    </source>
</evidence>
<name>A0ABW2AES9_9MICO</name>
<dbReference type="InterPro" id="IPR051081">
    <property type="entry name" value="HTH_MetalResp_TranReg"/>
</dbReference>
<keyword evidence="2" id="KW-0805">Transcription regulation</keyword>
<dbReference type="InterPro" id="IPR001845">
    <property type="entry name" value="HTH_ArsR_DNA-bd_dom"/>
</dbReference>
<evidence type="ECO:0000256" key="4">
    <source>
        <dbReference type="ARBA" id="ARBA00023163"/>
    </source>
</evidence>
<dbReference type="InterPro" id="IPR013538">
    <property type="entry name" value="ASHA1/2-like_C"/>
</dbReference>
<dbReference type="InterPro" id="IPR011991">
    <property type="entry name" value="ArsR-like_HTH"/>
</dbReference>
<dbReference type="PANTHER" id="PTHR33154:SF33">
    <property type="entry name" value="TRANSCRIPTIONAL REPRESSOR SDPR"/>
    <property type="match status" value="1"/>
</dbReference>
<dbReference type="InterPro" id="IPR023393">
    <property type="entry name" value="START-like_dom_sf"/>
</dbReference>
<evidence type="ECO:0000313" key="7">
    <source>
        <dbReference type="Proteomes" id="UP001596298"/>
    </source>
</evidence>